<proteinExistence type="predicted"/>
<protein>
    <submittedName>
        <fullName evidence="3">DUF2063 domain-containing protein</fullName>
    </submittedName>
</protein>
<dbReference type="InterPro" id="IPR018640">
    <property type="entry name" value="DUF2063"/>
</dbReference>
<reference evidence="3" key="2">
    <citation type="submission" date="2023-01" db="EMBL/GenBank/DDBJ databases">
        <title>Draft genome sequence of Litoribrevibacter albus strain NBRC 110071.</title>
        <authorList>
            <person name="Sun Q."/>
            <person name="Mori K."/>
        </authorList>
    </citation>
    <scope>NUCLEOTIDE SEQUENCE</scope>
    <source>
        <strain evidence="3">NBRC 110071</strain>
    </source>
</reference>
<dbReference type="EMBL" id="BSNM01000002">
    <property type="protein sequence ID" value="GLQ29643.1"/>
    <property type="molecule type" value="Genomic_DNA"/>
</dbReference>
<sequence length="264" mass="30691">MHKVQNDAQTQTSLAQHQEAMTTYLRDPEQIAPPQQLDARRVGVYRDLVFNNVESQLSTSFPVIHSVLTEEHWYALVREFLRDYRAQTPYFSQLSAEFVDFLSHRTANPEEDDQVFHTPEFLLELAHYERVELDLFMLDREPSSLFQQDTEENLLTRVITLCNVALPLVYQYPVHQISPDFQPSEPPAQPTCLLLFQDDQEEVRFFELQLLAYHLVIKLAENQHSTGYDLLTELAESLQLPTTEQFYEQGAGLLKQLHALNVLN</sequence>
<evidence type="ECO:0000313" key="3">
    <source>
        <dbReference type="EMBL" id="GLQ29643.1"/>
    </source>
</evidence>
<dbReference type="RefSeq" id="WP_284377526.1">
    <property type="nucleotide sequence ID" value="NZ_BSNM01000002.1"/>
</dbReference>
<gene>
    <name evidence="3" type="ORF">GCM10007876_01210</name>
</gene>
<dbReference type="InterPro" id="IPR054098">
    <property type="entry name" value="NGO1945-like_C"/>
</dbReference>
<accession>A0AA37S7Y7</accession>
<dbReference type="Gene3D" id="3.90.930.50">
    <property type="match status" value="1"/>
</dbReference>
<organism evidence="3 4">
    <name type="scientific">Litoribrevibacter albus</name>
    <dbReference type="NCBI Taxonomy" id="1473156"/>
    <lineage>
        <taxon>Bacteria</taxon>
        <taxon>Pseudomonadati</taxon>
        <taxon>Pseudomonadota</taxon>
        <taxon>Gammaproteobacteria</taxon>
        <taxon>Oceanospirillales</taxon>
        <taxon>Oceanospirillaceae</taxon>
        <taxon>Litoribrevibacter</taxon>
    </lineage>
</organism>
<dbReference type="Pfam" id="PF09836">
    <property type="entry name" value="DUF2063"/>
    <property type="match status" value="1"/>
</dbReference>
<dbReference type="AlphaFoldDB" id="A0AA37S7Y7"/>
<feature type="domain" description="Putative DNA-binding" evidence="1">
    <location>
        <begin position="16"/>
        <end position="102"/>
    </location>
</feature>
<dbReference type="Pfam" id="PF22106">
    <property type="entry name" value="NGO1945_C"/>
    <property type="match status" value="1"/>
</dbReference>
<dbReference type="InterPro" id="IPR044922">
    <property type="entry name" value="DUF2063_N_sf"/>
</dbReference>
<keyword evidence="4" id="KW-1185">Reference proteome</keyword>
<reference evidence="3" key="1">
    <citation type="journal article" date="2014" name="Int. J. Syst. Evol. Microbiol.">
        <title>Complete genome sequence of Corynebacterium casei LMG S-19264T (=DSM 44701T), isolated from a smear-ripened cheese.</title>
        <authorList>
            <consortium name="US DOE Joint Genome Institute (JGI-PGF)"/>
            <person name="Walter F."/>
            <person name="Albersmeier A."/>
            <person name="Kalinowski J."/>
            <person name="Ruckert C."/>
        </authorList>
    </citation>
    <scope>NUCLEOTIDE SEQUENCE</scope>
    <source>
        <strain evidence="3">NBRC 110071</strain>
    </source>
</reference>
<dbReference type="Gene3D" id="1.10.150.690">
    <property type="entry name" value="DUF2063"/>
    <property type="match status" value="1"/>
</dbReference>
<feature type="domain" description="NGO1945-like C-terminal" evidence="2">
    <location>
        <begin position="167"/>
        <end position="258"/>
    </location>
</feature>
<evidence type="ECO:0000259" key="2">
    <source>
        <dbReference type="Pfam" id="PF22106"/>
    </source>
</evidence>
<evidence type="ECO:0000313" key="4">
    <source>
        <dbReference type="Proteomes" id="UP001161389"/>
    </source>
</evidence>
<evidence type="ECO:0000259" key="1">
    <source>
        <dbReference type="Pfam" id="PF09836"/>
    </source>
</evidence>
<comment type="caution">
    <text evidence="3">The sequence shown here is derived from an EMBL/GenBank/DDBJ whole genome shotgun (WGS) entry which is preliminary data.</text>
</comment>
<dbReference type="Proteomes" id="UP001161389">
    <property type="component" value="Unassembled WGS sequence"/>
</dbReference>
<name>A0AA37S7Y7_9GAMM</name>